<dbReference type="EMBL" id="HBGB01052808">
    <property type="protein sequence ID" value="CAD9075847.1"/>
    <property type="molecule type" value="Transcribed_RNA"/>
</dbReference>
<gene>
    <name evidence="1" type="ORF">VBRA1451_LOCUS30934</name>
    <name evidence="2" type="ORF">VBRA1451_LOCUS30935</name>
</gene>
<evidence type="ECO:0000313" key="1">
    <source>
        <dbReference type="EMBL" id="CAD9075846.1"/>
    </source>
</evidence>
<reference evidence="2" key="1">
    <citation type="submission" date="2021-01" db="EMBL/GenBank/DDBJ databases">
        <authorList>
            <person name="Corre E."/>
            <person name="Pelletier E."/>
            <person name="Niang G."/>
            <person name="Scheremetjew M."/>
            <person name="Finn R."/>
            <person name="Kale V."/>
            <person name="Holt S."/>
            <person name="Cochrane G."/>
            <person name="Meng A."/>
            <person name="Brown T."/>
            <person name="Cohen L."/>
        </authorList>
    </citation>
    <scope>NUCLEOTIDE SEQUENCE</scope>
    <source>
        <strain evidence="2">CCMP3346</strain>
    </source>
</reference>
<sequence length="284" mass="31355">MQTDKQTRRNSHGTESINSVTQTNTAAVMSARVLVALVCVASFCRHVDCGITIRPDAANIVRMEFVSDASPSLAPLELLSENSELLFRREDQDVVVFNVSDVATTIAASVKVAGMLKIMDNGELMVHRNTPFSLFSLDTMDGVNQWDRADRSTCGSTDVFLGKLARGSVSRLYKNLPPHRHVKITARIHYFDRWTGESVYLKAGNNIVWARSHNWCPTMTTLTCREFGVNVCGASQPDRLSVLVDVTIPHCTPTLNLVFGSTLTESNADIVSWGIDDVTVHLQQ</sequence>
<proteinExistence type="predicted"/>
<dbReference type="EMBL" id="HBGB01052807">
    <property type="protein sequence ID" value="CAD9075846.1"/>
    <property type="molecule type" value="Transcribed_RNA"/>
</dbReference>
<protein>
    <submittedName>
        <fullName evidence="2">Uncharacterized protein</fullName>
    </submittedName>
</protein>
<dbReference type="PANTHER" id="PTHR39767">
    <property type="entry name" value="CALCIUM/CALMODULIN-BINDING MEMBRANE PROTEIN PCM4-RELATED"/>
    <property type="match status" value="1"/>
</dbReference>
<dbReference type="AlphaFoldDB" id="A0A6U4JST3"/>
<accession>A0A6U4JST3</accession>
<evidence type="ECO:0000313" key="2">
    <source>
        <dbReference type="EMBL" id="CAD9075847.1"/>
    </source>
</evidence>
<dbReference type="PANTHER" id="PTHR39767:SF2">
    <property type="entry name" value="CHROMOSOME UNDETERMINED SCAFFOLD_1, WHOLE GENOME SHOTGUN SEQUENCE"/>
    <property type="match status" value="1"/>
</dbReference>
<organism evidence="2">
    <name type="scientific">Vitrella brassicaformis</name>
    <dbReference type="NCBI Taxonomy" id="1169539"/>
    <lineage>
        <taxon>Eukaryota</taxon>
        <taxon>Sar</taxon>
        <taxon>Alveolata</taxon>
        <taxon>Colpodellida</taxon>
        <taxon>Vitrellaceae</taxon>
        <taxon>Vitrella</taxon>
    </lineage>
</organism>
<name>A0A6U4JST3_9ALVE</name>